<reference evidence="3" key="1">
    <citation type="journal article" date="2015" name="Proc. Natl. Acad. Sci. U.S.A.">
        <title>Genome sequencing of adzuki bean (Vigna angularis) provides insight into high starch and low fat accumulation and domestication.</title>
        <authorList>
            <person name="Yang K."/>
            <person name="Tian Z."/>
            <person name="Chen C."/>
            <person name="Luo L."/>
            <person name="Zhao B."/>
            <person name="Wang Z."/>
            <person name="Yu L."/>
            <person name="Li Y."/>
            <person name="Sun Y."/>
            <person name="Li W."/>
            <person name="Chen Y."/>
            <person name="Li Y."/>
            <person name="Zhang Y."/>
            <person name="Ai D."/>
            <person name="Zhao J."/>
            <person name="Shang C."/>
            <person name="Ma Y."/>
            <person name="Wu B."/>
            <person name="Wang M."/>
            <person name="Gao L."/>
            <person name="Sun D."/>
            <person name="Zhang P."/>
            <person name="Guo F."/>
            <person name="Wang W."/>
            <person name="Li Y."/>
            <person name="Wang J."/>
            <person name="Varshney R.K."/>
            <person name="Wang J."/>
            <person name="Ling H.Q."/>
            <person name="Wan P."/>
        </authorList>
    </citation>
    <scope>NUCLEOTIDE SEQUENCE</scope>
    <source>
        <strain evidence="3">cv. Jingnong 6</strain>
    </source>
</reference>
<dbReference type="AlphaFoldDB" id="A0A0L9VRF5"/>
<evidence type="ECO:0000313" key="2">
    <source>
        <dbReference type="EMBL" id="KOM57523.1"/>
    </source>
</evidence>
<feature type="compositionally biased region" description="Polar residues" evidence="1">
    <location>
        <begin position="176"/>
        <end position="188"/>
    </location>
</feature>
<feature type="compositionally biased region" description="Basic and acidic residues" evidence="1">
    <location>
        <begin position="204"/>
        <end position="218"/>
    </location>
</feature>
<proteinExistence type="predicted"/>
<sequence>MGWFEGSLVIRFGTMLERLAASKETGTVEEYVQVFKKFAGRTKRDLMVAMQIARDVEEFQGGVKVENGSRIEDESYWRPTSGEVTQYETNRYNPGRSGVAEWSEAIEDQLYWGRTSGEGTLSEANRYDPGRSGVAERSEANHLGRSVVAERFEANHPGRSRVAERSEANHPGRSGATESVGSVLNTRNLPDLNRRGQLNPNRRGLPDSHGRELLDPNGREPPNPNGRGQPEPNGLIVTVKGRMILQSKRSPSHWRNGLTIRMKAGEGKVDGRTNAQERRRDSVKRWTNEKKKGPCCS</sequence>
<name>A0A0L9VRF5_PHAAN</name>
<protein>
    <submittedName>
        <fullName evidence="2">Uncharacterized protein</fullName>
    </submittedName>
</protein>
<evidence type="ECO:0000313" key="3">
    <source>
        <dbReference type="Proteomes" id="UP000053144"/>
    </source>
</evidence>
<feature type="compositionally biased region" description="Basic and acidic residues" evidence="1">
    <location>
        <begin position="125"/>
        <end position="170"/>
    </location>
</feature>
<feature type="region of interest" description="Disordered" evidence="1">
    <location>
        <begin position="265"/>
        <end position="297"/>
    </location>
</feature>
<dbReference type="Gramene" id="KOM57523">
    <property type="protein sequence ID" value="KOM57523"/>
    <property type="gene ID" value="LR48_Vigan11g055600"/>
</dbReference>
<evidence type="ECO:0000256" key="1">
    <source>
        <dbReference type="SAM" id="MobiDB-lite"/>
    </source>
</evidence>
<organism evidence="2 3">
    <name type="scientific">Phaseolus angularis</name>
    <name type="common">Azuki bean</name>
    <name type="synonym">Vigna angularis</name>
    <dbReference type="NCBI Taxonomy" id="3914"/>
    <lineage>
        <taxon>Eukaryota</taxon>
        <taxon>Viridiplantae</taxon>
        <taxon>Streptophyta</taxon>
        <taxon>Embryophyta</taxon>
        <taxon>Tracheophyta</taxon>
        <taxon>Spermatophyta</taxon>
        <taxon>Magnoliopsida</taxon>
        <taxon>eudicotyledons</taxon>
        <taxon>Gunneridae</taxon>
        <taxon>Pentapetalae</taxon>
        <taxon>rosids</taxon>
        <taxon>fabids</taxon>
        <taxon>Fabales</taxon>
        <taxon>Fabaceae</taxon>
        <taxon>Papilionoideae</taxon>
        <taxon>50 kb inversion clade</taxon>
        <taxon>NPAAA clade</taxon>
        <taxon>indigoferoid/millettioid clade</taxon>
        <taxon>Phaseoleae</taxon>
        <taxon>Vigna</taxon>
    </lineage>
</organism>
<feature type="compositionally biased region" description="Low complexity" evidence="1">
    <location>
        <begin position="225"/>
        <end position="234"/>
    </location>
</feature>
<feature type="region of interest" description="Disordered" evidence="1">
    <location>
        <begin position="117"/>
        <end position="234"/>
    </location>
</feature>
<dbReference type="EMBL" id="CM003381">
    <property type="protein sequence ID" value="KOM57523.1"/>
    <property type="molecule type" value="Genomic_DNA"/>
</dbReference>
<accession>A0A0L9VRF5</accession>
<gene>
    <name evidence="2" type="ORF">LR48_Vigan11g055600</name>
</gene>
<dbReference type="Proteomes" id="UP000053144">
    <property type="component" value="Chromosome 11"/>
</dbReference>